<sequence>MADKNYIARMREKVGHEGMIFVIVFGVLWNKERTKILLEQRADITEGWAFVSGFVEYGESPTQAIEREFLEETGLKVKVTRQLGLATKIFEKNSWGDAQENISIGFEVELIEGELMADGDETLQAKFIPVAPEPTMFLPEAQMTVHQVITENELSDRPWIREVRFEASND</sequence>
<organism evidence="5 6">
    <name type="scientific">Weissella muntiaci</name>
    <dbReference type="NCBI Taxonomy" id="2508881"/>
    <lineage>
        <taxon>Bacteria</taxon>
        <taxon>Bacillati</taxon>
        <taxon>Bacillota</taxon>
        <taxon>Bacilli</taxon>
        <taxon>Lactobacillales</taxon>
        <taxon>Lactobacillaceae</taxon>
        <taxon>Weissella</taxon>
    </lineage>
</organism>
<evidence type="ECO:0000259" key="4">
    <source>
        <dbReference type="PROSITE" id="PS51462"/>
    </source>
</evidence>
<dbReference type="PANTHER" id="PTHR43046">
    <property type="entry name" value="GDP-MANNOSE MANNOSYL HYDROLASE"/>
    <property type="match status" value="1"/>
</dbReference>
<dbReference type="PRINTS" id="PR00502">
    <property type="entry name" value="NUDIXFAMILY"/>
</dbReference>
<reference evidence="5 6" key="1">
    <citation type="submission" date="2019-01" db="EMBL/GenBank/DDBJ databases">
        <title>Weissella sp. nov., a novel lactic acid bacterium isolated from animal feces.</title>
        <authorList>
            <person name="Wang L.-T."/>
        </authorList>
    </citation>
    <scope>NUCLEOTIDE SEQUENCE [LARGE SCALE GENOMIC DNA]</scope>
    <source>
        <strain evidence="5 6">8H-2</strain>
    </source>
</reference>
<gene>
    <name evidence="5" type="ORF">ESZ50_07560</name>
</gene>
<dbReference type="AlphaFoldDB" id="A0A6C2C5A7"/>
<dbReference type="EMBL" id="SDGZ01000015">
    <property type="protein sequence ID" value="TYC49094.1"/>
    <property type="molecule type" value="Genomic_DNA"/>
</dbReference>
<dbReference type="PROSITE" id="PS00893">
    <property type="entry name" value="NUDIX_BOX"/>
    <property type="match status" value="1"/>
</dbReference>
<name>A0A6C2C5A7_9LACO</name>
<dbReference type="PROSITE" id="PS51462">
    <property type="entry name" value="NUDIX"/>
    <property type="match status" value="1"/>
</dbReference>
<keyword evidence="6" id="KW-1185">Reference proteome</keyword>
<dbReference type="GO" id="GO:0016787">
    <property type="term" value="F:hydrolase activity"/>
    <property type="evidence" value="ECO:0007669"/>
    <property type="project" value="UniProtKB-KW"/>
</dbReference>
<feature type="domain" description="Nudix hydrolase" evidence="4">
    <location>
        <begin position="19"/>
        <end position="151"/>
    </location>
</feature>
<protein>
    <submittedName>
        <fullName evidence="5">NUDIX domain-containing protein</fullName>
    </submittedName>
</protein>
<dbReference type="RefSeq" id="WP_148622956.1">
    <property type="nucleotide sequence ID" value="NZ_SDGZ01000015.1"/>
</dbReference>
<keyword evidence="2 3" id="KW-0378">Hydrolase</keyword>
<dbReference type="OrthoDB" id="9787476at2"/>
<dbReference type="InterPro" id="IPR020476">
    <property type="entry name" value="Nudix_hydrolase"/>
</dbReference>
<comment type="cofactor">
    <cofactor evidence="1">
        <name>Mg(2+)</name>
        <dbReference type="ChEBI" id="CHEBI:18420"/>
    </cofactor>
</comment>
<dbReference type="SUPFAM" id="SSF55811">
    <property type="entry name" value="Nudix"/>
    <property type="match status" value="1"/>
</dbReference>
<dbReference type="InterPro" id="IPR020084">
    <property type="entry name" value="NUDIX_hydrolase_CS"/>
</dbReference>
<comment type="similarity">
    <text evidence="3">Belongs to the Nudix hydrolase family.</text>
</comment>
<proteinExistence type="inferred from homology"/>
<dbReference type="InterPro" id="IPR000086">
    <property type="entry name" value="NUDIX_hydrolase_dom"/>
</dbReference>
<evidence type="ECO:0000313" key="6">
    <source>
        <dbReference type="Proteomes" id="UP000371977"/>
    </source>
</evidence>
<evidence type="ECO:0000256" key="2">
    <source>
        <dbReference type="ARBA" id="ARBA00022801"/>
    </source>
</evidence>
<evidence type="ECO:0000256" key="1">
    <source>
        <dbReference type="ARBA" id="ARBA00001946"/>
    </source>
</evidence>
<dbReference type="PANTHER" id="PTHR43046:SF2">
    <property type="entry name" value="8-OXO-DGTP DIPHOSPHATASE-RELATED"/>
    <property type="match status" value="1"/>
</dbReference>
<accession>A0A6C2C5A7</accession>
<evidence type="ECO:0000313" key="5">
    <source>
        <dbReference type="EMBL" id="TYC49094.1"/>
    </source>
</evidence>
<dbReference type="Proteomes" id="UP000371977">
    <property type="component" value="Unassembled WGS sequence"/>
</dbReference>
<dbReference type="InterPro" id="IPR015797">
    <property type="entry name" value="NUDIX_hydrolase-like_dom_sf"/>
</dbReference>
<comment type="caution">
    <text evidence="5">The sequence shown here is derived from an EMBL/GenBank/DDBJ whole genome shotgun (WGS) entry which is preliminary data.</text>
</comment>
<dbReference type="Pfam" id="PF00293">
    <property type="entry name" value="NUDIX"/>
    <property type="match status" value="1"/>
</dbReference>
<evidence type="ECO:0000256" key="3">
    <source>
        <dbReference type="RuleBase" id="RU003476"/>
    </source>
</evidence>
<dbReference type="Gene3D" id="3.90.79.10">
    <property type="entry name" value="Nucleoside Triphosphate Pyrophosphohydrolase"/>
    <property type="match status" value="1"/>
</dbReference>